<name>A0A5K7X2A7_9BACL</name>
<proteinExistence type="predicted"/>
<sequence length="62" mass="7348">MRMKQPVLSRPERLTWRQKVKAAKLFVNIYRNNRQDLSVLSSIVVALRHCSIICNDESYRSK</sequence>
<accession>A0A5K7X2A7</accession>
<reference evidence="1 2" key="1">
    <citation type="submission" date="2019-09" db="EMBL/GenBank/DDBJ databases">
        <title>Complete genome sequence of Sporolactobacillus terrae 70-3.</title>
        <authorList>
            <person name="Tanaka N."/>
            <person name="Shiwa Y."/>
            <person name="Fujita N."/>
            <person name="Tanasupawat S."/>
        </authorList>
    </citation>
    <scope>NUCLEOTIDE SEQUENCE [LARGE SCALE GENOMIC DNA]</scope>
    <source>
        <strain evidence="1 2">70-3</strain>
    </source>
</reference>
<protein>
    <submittedName>
        <fullName evidence="1">Uncharacterized protein</fullName>
    </submittedName>
</protein>
<evidence type="ECO:0000313" key="2">
    <source>
        <dbReference type="Proteomes" id="UP000326951"/>
    </source>
</evidence>
<dbReference type="EMBL" id="AP021853">
    <property type="protein sequence ID" value="BBN98763.1"/>
    <property type="molecule type" value="Genomic_DNA"/>
</dbReference>
<organism evidence="1 2">
    <name type="scientific">Sporolactobacillus terrae</name>
    <dbReference type="NCBI Taxonomy" id="269673"/>
    <lineage>
        <taxon>Bacteria</taxon>
        <taxon>Bacillati</taxon>
        <taxon>Bacillota</taxon>
        <taxon>Bacilli</taxon>
        <taxon>Bacillales</taxon>
        <taxon>Sporolactobacillaceae</taxon>
        <taxon>Sporolactobacillus</taxon>
    </lineage>
</organism>
<gene>
    <name evidence="1" type="ORF">St703_14680</name>
</gene>
<dbReference type="AlphaFoldDB" id="A0A5K7X2A7"/>
<dbReference type="Proteomes" id="UP000326951">
    <property type="component" value="Chromosome"/>
</dbReference>
<evidence type="ECO:0000313" key="1">
    <source>
        <dbReference type="EMBL" id="BBN98763.1"/>
    </source>
</evidence>